<sequence length="237" mass="27406">MVRGECEKWIRKGITVHYISRDNRNGYKAGAMKEAMEMDYVRQCDYVAIFDADFQPASDFLVRTVPFLMHNPEIALVQARWKFGKHVPTSSNLNADECLMTKIQEMSLNYHFKVEQQAGSSTIEFFGFNERLEIFFALVPQKVSMVKRFFMLYNFFFARRVIAHNVTFFFYCMIIPLSCFFPEIQIPNWGVIYIPTAITLLSAVATPRFGFSSPRRPFLELGTAVDVFSPSVSDPFT</sequence>
<accession>A0A426XXI0</accession>
<evidence type="ECO:0000256" key="6">
    <source>
        <dbReference type="ARBA" id="ARBA00023034"/>
    </source>
</evidence>
<keyword evidence="5 9" id="KW-1133">Transmembrane helix</keyword>
<dbReference type="PANTHER" id="PTHR32044">
    <property type="entry name" value="GLUCOMANNAN 4-BETA-MANNOSYLTRANSFERASE 9"/>
    <property type="match status" value="1"/>
</dbReference>
<comment type="subcellular location">
    <subcellularLocation>
        <location evidence="1">Golgi apparatus membrane</location>
        <topology evidence="1">Multi-pass membrane protein</topology>
    </subcellularLocation>
</comment>
<evidence type="ECO:0000256" key="4">
    <source>
        <dbReference type="ARBA" id="ARBA00022692"/>
    </source>
</evidence>
<comment type="caution">
    <text evidence="11">The sequence shown here is derived from an EMBL/GenBank/DDBJ whole genome shotgun (WGS) entry which is preliminary data.</text>
</comment>
<dbReference type="InterPro" id="IPR029044">
    <property type="entry name" value="Nucleotide-diphossugar_trans"/>
</dbReference>
<keyword evidence="2" id="KW-0328">Glycosyltransferase</keyword>
<evidence type="ECO:0000256" key="5">
    <source>
        <dbReference type="ARBA" id="ARBA00022989"/>
    </source>
</evidence>
<evidence type="ECO:0000256" key="1">
    <source>
        <dbReference type="ARBA" id="ARBA00004653"/>
    </source>
</evidence>
<evidence type="ECO:0000256" key="3">
    <source>
        <dbReference type="ARBA" id="ARBA00022679"/>
    </source>
</evidence>
<feature type="domain" description="Glycosyltransferase 2-like" evidence="10">
    <location>
        <begin position="6"/>
        <end position="94"/>
    </location>
</feature>
<evidence type="ECO:0000313" key="12">
    <source>
        <dbReference type="Proteomes" id="UP000287651"/>
    </source>
</evidence>
<name>A0A426XXI0_ENSVE</name>
<keyword evidence="3" id="KW-0808">Transferase</keyword>
<dbReference type="Proteomes" id="UP000287651">
    <property type="component" value="Unassembled WGS sequence"/>
</dbReference>
<keyword evidence="6" id="KW-0333">Golgi apparatus</keyword>
<evidence type="ECO:0000259" key="10">
    <source>
        <dbReference type="Pfam" id="PF00535"/>
    </source>
</evidence>
<dbReference type="InterPro" id="IPR001173">
    <property type="entry name" value="Glyco_trans_2-like"/>
</dbReference>
<feature type="transmembrane region" description="Helical" evidence="9">
    <location>
        <begin position="161"/>
        <end position="184"/>
    </location>
</feature>
<proteinExistence type="predicted"/>
<keyword evidence="8" id="KW-0961">Cell wall biogenesis/degradation</keyword>
<dbReference type="Pfam" id="PF00535">
    <property type="entry name" value="Glycos_transf_2"/>
    <property type="match status" value="1"/>
</dbReference>
<protein>
    <recommendedName>
        <fullName evidence="10">Glycosyltransferase 2-like domain-containing protein</fullName>
    </recommendedName>
</protein>
<evidence type="ECO:0000256" key="8">
    <source>
        <dbReference type="ARBA" id="ARBA00023316"/>
    </source>
</evidence>
<organism evidence="11 12">
    <name type="scientific">Ensete ventricosum</name>
    <name type="common">Abyssinian banana</name>
    <name type="synonym">Musa ensete</name>
    <dbReference type="NCBI Taxonomy" id="4639"/>
    <lineage>
        <taxon>Eukaryota</taxon>
        <taxon>Viridiplantae</taxon>
        <taxon>Streptophyta</taxon>
        <taxon>Embryophyta</taxon>
        <taxon>Tracheophyta</taxon>
        <taxon>Spermatophyta</taxon>
        <taxon>Magnoliopsida</taxon>
        <taxon>Liliopsida</taxon>
        <taxon>Zingiberales</taxon>
        <taxon>Musaceae</taxon>
        <taxon>Ensete</taxon>
    </lineage>
</organism>
<dbReference type="PANTHER" id="PTHR32044:SF21">
    <property type="entry name" value="GLUCOMANNAN 4-BETA-MANNOSYLTRANSFERASE 3-RELATED"/>
    <property type="match status" value="1"/>
</dbReference>
<evidence type="ECO:0000256" key="7">
    <source>
        <dbReference type="ARBA" id="ARBA00023136"/>
    </source>
</evidence>
<dbReference type="SUPFAM" id="SSF53448">
    <property type="entry name" value="Nucleotide-diphospho-sugar transferases"/>
    <property type="match status" value="1"/>
</dbReference>
<dbReference type="AlphaFoldDB" id="A0A426XXI0"/>
<feature type="transmembrane region" description="Helical" evidence="9">
    <location>
        <begin position="190"/>
        <end position="211"/>
    </location>
</feature>
<evidence type="ECO:0000256" key="2">
    <source>
        <dbReference type="ARBA" id="ARBA00022676"/>
    </source>
</evidence>
<dbReference type="GO" id="GO:0000139">
    <property type="term" value="C:Golgi membrane"/>
    <property type="evidence" value="ECO:0007669"/>
    <property type="project" value="UniProtKB-SubCell"/>
</dbReference>
<evidence type="ECO:0000313" key="11">
    <source>
        <dbReference type="EMBL" id="RRT44196.1"/>
    </source>
</evidence>
<evidence type="ECO:0000256" key="9">
    <source>
        <dbReference type="SAM" id="Phobius"/>
    </source>
</evidence>
<keyword evidence="7 9" id="KW-0472">Membrane</keyword>
<dbReference type="GO" id="GO:0071555">
    <property type="term" value="P:cell wall organization"/>
    <property type="evidence" value="ECO:0007669"/>
    <property type="project" value="UniProtKB-KW"/>
</dbReference>
<keyword evidence="4 9" id="KW-0812">Transmembrane</keyword>
<reference evidence="11 12" key="1">
    <citation type="journal article" date="2014" name="Agronomy (Basel)">
        <title>A Draft Genome Sequence for Ensete ventricosum, the Drought-Tolerant Tree Against Hunger.</title>
        <authorList>
            <person name="Harrison J."/>
            <person name="Moore K.A."/>
            <person name="Paszkiewicz K."/>
            <person name="Jones T."/>
            <person name="Grant M."/>
            <person name="Ambacheew D."/>
            <person name="Muzemil S."/>
            <person name="Studholme D.J."/>
        </authorList>
    </citation>
    <scope>NUCLEOTIDE SEQUENCE [LARGE SCALE GENOMIC DNA]</scope>
</reference>
<dbReference type="EMBL" id="AMZH03016627">
    <property type="protein sequence ID" value="RRT44196.1"/>
    <property type="molecule type" value="Genomic_DNA"/>
</dbReference>
<dbReference type="Gene3D" id="3.90.550.10">
    <property type="entry name" value="Spore Coat Polysaccharide Biosynthesis Protein SpsA, Chain A"/>
    <property type="match status" value="1"/>
</dbReference>
<gene>
    <name evidence="11" type="ORF">B296_00032819</name>
</gene>
<dbReference type="GO" id="GO:0051753">
    <property type="term" value="F:mannan synthase activity"/>
    <property type="evidence" value="ECO:0007669"/>
    <property type="project" value="TreeGrafter"/>
</dbReference>